<keyword evidence="1" id="KW-1133">Transmembrane helix</keyword>
<dbReference type="HOGENOM" id="CLU_2310223_0_0_1"/>
<keyword evidence="1 2" id="KW-0812">Transmembrane</keyword>
<reference evidence="2 4" key="2">
    <citation type="journal article" date="2014" name="BMC Genomics">
        <title>An improved genome release (version Mt4.0) for the model legume Medicago truncatula.</title>
        <authorList>
            <person name="Tang H."/>
            <person name="Krishnakumar V."/>
            <person name="Bidwell S."/>
            <person name="Rosen B."/>
            <person name="Chan A."/>
            <person name="Zhou S."/>
            <person name="Gentzbittel L."/>
            <person name="Childs K.L."/>
            <person name="Yandell M."/>
            <person name="Gundlach H."/>
            <person name="Mayer K.F."/>
            <person name="Schwartz D.C."/>
            <person name="Town C.D."/>
        </authorList>
    </citation>
    <scope>GENOME REANNOTATION</scope>
    <source>
        <strain evidence="2">A17</strain>
        <strain evidence="3 4">cv. Jemalong A17</strain>
    </source>
</reference>
<dbReference type="EMBL" id="CM001220">
    <property type="protein sequence ID" value="KEH28588.1"/>
    <property type="molecule type" value="Genomic_DNA"/>
</dbReference>
<keyword evidence="1" id="KW-0472">Membrane</keyword>
<dbReference type="EnsemblPlants" id="KEH28588">
    <property type="protein sequence ID" value="KEH28588"/>
    <property type="gene ID" value="MTR_4g007870"/>
</dbReference>
<evidence type="ECO:0000313" key="2">
    <source>
        <dbReference type="EMBL" id="KEH28588.1"/>
    </source>
</evidence>
<name>A0A072UHI4_MEDTR</name>
<evidence type="ECO:0000256" key="1">
    <source>
        <dbReference type="SAM" id="Phobius"/>
    </source>
</evidence>
<accession>A0A072UHI4</accession>
<evidence type="ECO:0000313" key="3">
    <source>
        <dbReference type="EnsemblPlants" id="KEH28588"/>
    </source>
</evidence>
<feature type="transmembrane region" description="Helical" evidence="1">
    <location>
        <begin position="30"/>
        <end position="58"/>
    </location>
</feature>
<reference evidence="2 4" key="1">
    <citation type="journal article" date="2011" name="Nature">
        <title>The Medicago genome provides insight into the evolution of rhizobial symbioses.</title>
        <authorList>
            <person name="Young N.D."/>
            <person name="Debelle F."/>
            <person name="Oldroyd G.E."/>
            <person name="Geurts R."/>
            <person name="Cannon S.B."/>
            <person name="Udvardi M.K."/>
            <person name="Benedito V.A."/>
            <person name="Mayer K.F."/>
            <person name="Gouzy J."/>
            <person name="Schoof H."/>
            <person name="Van de Peer Y."/>
            <person name="Proost S."/>
            <person name="Cook D.R."/>
            <person name="Meyers B.C."/>
            <person name="Spannagl M."/>
            <person name="Cheung F."/>
            <person name="De Mita S."/>
            <person name="Krishnakumar V."/>
            <person name="Gundlach H."/>
            <person name="Zhou S."/>
            <person name="Mudge J."/>
            <person name="Bharti A.K."/>
            <person name="Murray J.D."/>
            <person name="Naoumkina M.A."/>
            <person name="Rosen B."/>
            <person name="Silverstein K.A."/>
            <person name="Tang H."/>
            <person name="Rombauts S."/>
            <person name="Zhao P.X."/>
            <person name="Zhou P."/>
            <person name="Barbe V."/>
            <person name="Bardou P."/>
            <person name="Bechner M."/>
            <person name="Bellec A."/>
            <person name="Berger A."/>
            <person name="Berges H."/>
            <person name="Bidwell S."/>
            <person name="Bisseling T."/>
            <person name="Choisne N."/>
            <person name="Couloux A."/>
            <person name="Denny R."/>
            <person name="Deshpande S."/>
            <person name="Dai X."/>
            <person name="Doyle J.J."/>
            <person name="Dudez A.M."/>
            <person name="Farmer A.D."/>
            <person name="Fouteau S."/>
            <person name="Franken C."/>
            <person name="Gibelin C."/>
            <person name="Gish J."/>
            <person name="Goldstein S."/>
            <person name="Gonzalez A.J."/>
            <person name="Green P.J."/>
            <person name="Hallab A."/>
            <person name="Hartog M."/>
            <person name="Hua A."/>
            <person name="Humphray S.J."/>
            <person name="Jeong D.H."/>
            <person name="Jing Y."/>
            <person name="Jocker A."/>
            <person name="Kenton S.M."/>
            <person name="Kim D.J."/>
            <person name="Klee K."/>
            <person name="Lai H."/>
            <person name="Lang C."/>
            <person name="Lin S."/>
            <person name="Macmil S.L."/>
            <person name="Magdelenat G."/>
            <person name="Matthews L."/>
            <person name="McCorrison J."/>
            <person name="Monaghan E.L."/>
            <person name="Mun J.H."/>
            <person name="Najar F.Z."/>
            <person name="Nicholson C."/>
            <person name="Noirot C."/>
            <person name="O'Bleness M."/>
            <person name="Paule C.R."/>
            <person name="Poulain J."/>
            <person name="Prion F."/>
            <person name="Qin B."/>
            <person name="Qu C."/>
            <person name="Retzel E.F."/>
            <person name="Riddle C."/>
            <person name="Sallet E."/>
            <person name="Samain S."/>
            <person name="Samson N."/>
            <person name="Sanders I."/>
            <person name="Saurat O."/>
            <person name="Scarpelli C."/>
            <person name="Schiex T."/>
            <person name="Segurens B."/>
            <person name="Severin A.J."/>
            <person name="Sherrier D.J."/>
            <person name="Shi R."/>
            <person name="Sims S."/>
            <person name="Singer S.R."/>
            <person name="Sinharoy S."/>
            <person name="Sterck L."/>
            <person name="Viollet A."/>
            <person name="Wang B.B."/>
            <person name="Wang K."/>
            <person name="Wang M."/>
            <person name="Wang X."/>
            <person name="Warfsmann J."/>
            <person name="Weissenbach J."/>
            <person name="White D.D."/>
            <person name="White J.D."/>
            <person name="Wiley G.B."/>
            <person name="Wincker P."/>
            <person name="Xing Y."/>
            <person name="Yang L."/>
            <person name="Yao Z."/>
            <person name="Ying F."/>
            <person name="Zhai J."/>
            <person name="Zhou L."/>
            <person name="Zuber A."/>
            <person name="Denarie J."/>
            <person name="Dixon R.A."/>
            <person name="May G.D."/>
            <person name="Schwartz D.C."/>
            <person name="Rogers J."/>
            <person name="Quetier F."/>
            <person name="Town C.D."/>
            <person name="Roe B.A."/>
        </authorList>
    </citation>
    <scope>NUCLEOTIDE SEQUENCE [LARGE SCALE GENOMIC DNA]</scope>
    <source>
        <strain evidence="2">A17</strain>
        <strain evidence="3 4">cv. Jemalong A17</strain>
    </source>
</reference>
<protein>
    <submittedName>
        <fullName evidence="2">Transmembrane protein, putative</fullName>
    </submittedName>
</protein>
<reference evidence="3" key="3">
    <citation type="submission" date="2015-04" db="UniProtKB">
        <authorList>
            <consortium name="EnsemblPlants"/>
        </authorList>
    </citation>
    <scope>IDENTIFICATION</scope>
    <source>
        <strain evidence="3">cv. Jemalong A17</strain>
    </source>
</reference>
<organism evidence="2 4">
    <name type="scientific">Medicago truncatula</name>
    <name type="common">Barrel medic</name>
    <name type="synonym">Medicago tribuloides</name>
    <dbReference type="NCBI Taxonomy" id="3880"/>
    <lineage>
        <taxon>Eukaryota</taxon>
        <taxon>Viridiplantae</taxon>
        <taxon>Streptophyta</taxon>
        <taxon>Embryophyta</taxon>
        <taxon>Tracheophyta</taxon>
        <taxon>Spermatophyta</taxon>
        <taxon>Magnoliopsida</taxon>
        <taxon>eudicotyledons</taxon>
        <taxon>Gunneridae</taxon>
        <taxon>Pentapetalae</taxon>
        <taxon>rosids</taxon>
        <taxon>fabids</taxon>
        <taxon>Fabales</taxon>
        <taxon>Fabaceae</taxon>
        <taxon>Papilionoideae</taxon>
        <taxon>50 kb inversion clade</taxon>
        <taxon>NPAAA clade</taxon>
        <taxon>Hologalegina</taxon>
        <taxon>IRL clade</taxon>
        <taxon>Trifolieae</taxon>
        <taxon>Medicago</taxon>
    </lineage>
</organism>
<keyword evidence="4" id="KW-1185">Reference proteome</keyword>
<evidence type="ECO:0000313" key="4">
    <source>
        <dbReference type="Proteomes" id="UP000002051"/>
    </source>
</evidence>
<gene>
    <name evidence="2" type="ordered locus">MTR_4g007870</name>
</gene>
<dbReference type="Proteomes" id="UP000002051">
    <property type="component" value="Chromosome 4"/>
</dbReference>
<dbReference type="AlphaFoldDB" id="A0A072UHI4"/>
<proteinExistence type="predicted"/>
<sequence>MPLVSLIFVYWNLLSIGVLVFWLLCISGDVFWFSFGGVVVIAVVFSVHTSSALLLHFVKTGALEDKRKQFLQATPGIQKCFRGLQSRSYFCELKNGVTTL</sequence>
<feature type="transmembrane region" description="Helical" evidence="1">
    <location>
        <begin position="7"/>
        <end position="24"/>
    </location>
</feature>